<dbReference type="EMBL" id="RJKM01000001">
    <property type="protein sequence ID" value="ROP40703.1"/>
    <property type="molecule type" value="Genomic_DNA"/>
</dbReference>
<dbReference type="SMART" id="SM00857">
    <property type="entry name" value="Resolvase"/>
    <property type="match status" value="1"/>
</dbReference>
<dbReference type="InterPro" id="IPR038109">
    <property type="entry name" value="DNA_bind_recomb_sf"/>
</dbReference>
<dbReference type="InterPro" id="IPR011109">
    <property type="entry name" value="DNA_bind_recombinase_dom"/>
</dbReference>
<name>A0A3N1HE17_9PSEU</name>
<dbReference type="InterPro" id="IPR036162">
    <property type="entry name" value="Resolvase-like_N_sf"/>
</dbReference>
<evidence type="ECO:0000313" key="4">
    <source>
        <dbReference type="Proteomes" id="UP000268727"/>
    </source>
</evidence>
<dbReference type="Gene3D" id="3.90.1750.20">
    <property type="entry name" value="Putative Large Serine Recombinase, Chain B, Domain 2"/>
    <property type="match status" value="1"/>
</dbReference>
<dbReference type="PANTHER" id="PTHR30461">
    <property type="entry name" value="DNA-INVERTASE FROM LAMBDOID PROPHAGE"/>
    <property type="match status" value="1"/>
</dbReference>
<reference evidence="3 4" key="1">
    <citation type="submission" date="2018-11" db="EMBL/GenBank/DDBJ databases">
        <title>Sequencing the genomes of 1000 actinobacteria strains.</title>
        <authorList>
            <person name="Klenk H.-P."/>
        </authorList>
    </citation>
    <scope>NUCLEOTIDE SEQUENCE [LARGE SCALE GENOMIC DNA]</scope>
    <source>
        <strain evidence="3 4">DSM 44231</strain>
    </source>
</reference>
<feature type="domain" description="Recombinase" evidence="2">
    <location>
        <begin position="190"/>
        <end position="306"/>
    </location>
</feature>
<protein>
    <submittedName>
        <fullName evidence="3">DNA invertase Pin-like site-specific DNA recombinase</fullName>
    </submittedName>
</protein>
<gene>
    <name evidence="3" type="ORF">EDD40_6120</name>
</gene>
<keyword evidence="4" id="KW-1185">Reference proteome</keyword>
<dbReference type="GO" id="GO:0000150">
    <property type="term" value="F:DNA strand exchange activity"/>
    <property type="evidence" value="ECO:0007669"/>
    <property type="project" value="InterPro"/>
</dbReference>
<evidence type="ECO:0000313" key="3">
    <source>
        <dbReference type="EMBL" id="ROP40703.1"/>
    </source>
</evidence>
<dbReference type="PROSITE" id="PS51736">
    <property type="entry name" value="RECOMBINASES_3"/>
    <property type="match status" value="1"/>
</dbReference>
<dbReference type="PANTHER" id="PTHR30461:SF23">
    <property type="entry name" value="DNA RECOMBINASE-RELATED"/>
    <property type="match status" value="1"/>
</dbReference>
<dbReference type="RefSeq" id="WP_148088950.1">
    <property type="nucleotide sequence ID" value="NZ_RJKM01000001.1"/>
</dbReference>
<accession>A0A3N1HE17</accession>
<dbReference type="Gene3D" id="3.40.50.1390">
    <property type="entry name" value="Resolvase, N-terminal catalytic domain"/>
    <property type="match status" value="1"/>
</dbReference>
<feature type="domain" description="Resolvase/invertase-type recombinase catalytic" evidence="1">
    <location>
        <begin position="32"/>
        <end position="182"/>
    </location>
</feature>
<sequence length="505" mass="55869">MTDQHSTSDLVQDLLRRHRERLALIPERGEVQGGVYLRISEDREGDELGIDRHFEDLLSLFKARAWALDRRHVFIDNDLSAAGKRDRPNFLRMLGVIGQGELKVITAWMLDRFLRDRPDQLRLYELCEEREMLLSFARGSDIDMATPAGQMVADILAAVARGEIKVKGDRQRRAQEQAAQQGRRVGGRRPFGYDASGMVIEPQEAEAVRRAYSDLLAGVPLGQIAREWNAAGLRSGQTRWRDGPKGKRGEPSEWSHDTVRLVLRNPRNAGLRRYKGEIVAAARWPAIVGEEVWQAADALLGDPGRRSGGAGRAGQRMLTGVALCGVCGATVHSGRGEAARRGYPVYRCSQSTGHVVRQLGPVDEYVSAFAVARLSRPDAADLLTTRTGPDVTELRDEANALRARLDALAVEFADGSLTQSQLRAATERLRTRLKDTESQLADAGRASLLGPLLAAEDVAAAWEALDDHRRRAIVDAIMYVVVFPVGRGRRNFDPDTVLVLPRIES</sequence>
<dbReference type="GO" id="GO:0003677">
    <property type="term" value="F:DNA binding"/>
    <property type="evidence" value="ECO:0007669"/>
    <property type="project" value="InterPro"/>
</dbReference>
<dbReference type="SUPFAM" id="SSF53041">
    <property type="entry name" value="Resolvase-like"/>
    <property type="match status" value="1"/>
</dbReference>
<dbReference type="PROSITE" id="PS51737">
    <property type="entry name" value="RECOMBINASE_DNA_BIND"/>
    <property type="match status" value="1"/>
</dbReference>
<organism evidence="3 4">
    <name type="scientific">Saccharothrix texasensis</name>
    <dbReference type="NCBI Taxonomy" id="103734"/>
    <lineage>
        <taxon>Bacteria</taxon>
        <taxon>Bacillati</taxon>
        <taxon>Actinomycetota</taxon>
        <taxon>Actinomycetes</taxon>
        <taxon>Pseudonocardiales</taxon>
        <taxon>Pseudonocardiaceae</taxon>
        <taxon>Saccharothrix</taxon>
    </lineage>
</organism>
<evidence type="ECO:0000259" key="1">
    <source>
        <dbReference type="PROSITE" id="PS51736"/>
    </source>
</evidence>
<dbReference type="Pfam" id="PF07508">
    <property type="entry name" value="Recombinase"/>
    <property type="match status" value="1"/>
</dbReference>
<dbReference type="Proteomes" id="UP000268727">
    <property type="component" value="Unassembled WGS sequence"/>
</dbReference>
<evidence type="ECO:0000259" key="2">
    <source>
        <dbReference type="PROSITE" id="PS51737"/>
    </source>
</evidence>
<dbReference type="AlphaFoldDB" id="A0A3N1HE17"/>
<comment type="caution">
    <text evidence="3">The sequence shown here is derived from an EMBL/GenBank/DDBJ whole genome shotgun (WGS) entry which is preliminary data.</text>
</comment>
<proteinExistence type="predicted"/>
<dbReference type="InterPro" id="IPR050639">
    <property type="entry name" value="SSR_resolvase"/>
</dbReference>
<dbReference type="OrthoDB" id="4500247at2"/>
<dbReference type="InterPro" id="IPR006119">
    <property type="entry name" value="Resolv_N"/>
</dbReference>
<dbReference type="CDD" id="cd00338">
    <property type="entry name" value="Ser_Recombinase"/>
    <property type="match status" value="1"/>
</dbReference>
<dbReference type="Pfam" id="PF00239">
    <property type="entry name" value="Resolvase"/>
    <property type="match status" value="1"/>
</dbReference>